<dbReference type="eggNOG" id="ENOG502SXZT">
    <property type="taxonomic scope" value="Eukaryota"/>
</dbReference>
<proteinExistence type="predicted"/>
<accession>S8DMJ4</accession>
<evidence type="ECO:0000313" key="2">
    <source>
        <dbReference type="EMBL" id="EPS92558.1"/>
    </source>
</evidence>
<evidence type="ECO:0000313" key="3">
    <source>
        <dbReference type="Proteomes" id="UP000015241"/>
    </source>
</evidence>
<protein>
    <submittedName>
        <fullName evidence="2">Uncharacterized protein</fullName>
    </submittedName>
</protein>
<keyword evidence="3" id="KW-1185">Reference proteome</keyword>
<dbReference type="EMBL" id="KE504481">
    <property type="protein sequence ID" value="EPS92558.1"/>
    <property type="molecule type" value="Genomic_DNA"/>
</dbReference>
<feature type="compositionally biased region" description="Basic and acidic residues" evidence="1">
    <location>
        <begin position="86"/>
        <end position="109"/>
    </location>
</feature>
<dbReference type="InParanoid" id="S8DMJ4"/>
<name>S8DMJ4_FOMSC</name>
<gene>
    <name evidence="2" type="ORF">FOMPIDRAFT_1020985</name>
</gene>
<feature type="compositionally biased region" description="Basic and acidic residues" evidence="1">
    <location>
        <begin position="53"/>
        <end position="76"/>
    </location>
</feature>
<feature type="region of interest" description="Disordered" evidence="1">
    <location>
        <begin position="31"/>
        <end position="119"/>
    </location>
</feature>
<feature type="compositionally biased region" description="Polar residues" evidence="1">
    <location>
        <begin position="40"/>
        <end position="52"/>
    </location>
</feature>
<sequence>MVAEGTDAFADVRAVEVGCSSLPTAWQATRSARAAGTAAETPSSTTRTGNLREQSHYPEAREGFMDRQRLNAESNDRQTTQTPKDGLLKLDSRRRERDFQKRPHKRPENPKFAQAYGGLPSSHRRPAVVTCWCYDEYGALRGFKFAPITSTLRIQVCDPTAWAAVDWGRSSIPVPPSIHNDVRPVRIQLKSGYRMRAKPSYIWVKDEGEFISLEDWSWKVGIGEACLLDSDLGMSQGEIQGCRCALKSIASERSKILGNQ</sequence>
<organism evidence="2 3">
    <name type="scientific">Fomitopsis schrenkii</name>
    <name type="common">Brown rot fungus</name>
    <dbReference type="NCBI Taxonomy" id="2126942"/>
    <lineage>
        <taxon>Eukaryota</taxon>
        <taxon>Fungi</taxon>
        <taxon>Dikarya</taxon>
        <taxon>Basidiomycota</taxon>
        <taxon>Agaricomycotina</taxon>
        <taxon>Agaricomycetes</taxon>
        <taxon>Polyporales</taxon>
        <taxon>Fomitopsis</taxon>
    </lineage>
</organism>
<dbReference type="Proteomes" id="UP000015241">
    <property type="component" value="Unassembled WGS sequence"/>
</dbReference>
<evidence type="ECO:0000256" key="1">
    <source>
        <dbReference type="SAM" id="MobiDB-lite"/>
    </source>
</evidence>
<dbReference type="HOGENOM" id="CLU_1069721_0_0_1"/>
<reference evidence="2 3" key="1">
    <citation type="journal article" date="2012" name="Science">
        <title>The Paleozoic origin of enzymatic lignin decomposition reconstructed from 31 fungal genomes.</title>
        <authorList>
            <person name="Floudas D."/>
            <person name="Binder M."/>
            <person name="Riley R."/>
            <person name="Barry K."/>
            <person name="Blanchette R.A."/>
            <person name="Henrissat B."/>
            <person name="Martinez A.T."/>
            <person name="Otillar R."/>
            <person name="Spatafora J.W."/>
            <person name="Yadav J.S."/>
            <person name="Aerts A."/>
            <person name="Benoit I."/>
            <person name="Boyd A."/>
            <person name="Carlson A."/>
            <person name="Copeland A."/>
            <person name="Coutinho P.M."/>
            <person name="de Vries R.P."/>
            <person name="Ferreira P."/>
            <person name="Findley K."/>
            <person name="Foster B."/>
            <person name="Gaskell J."/>
            <person name="Glotzer D."/>
            <person name="Gorecki P."/>
            <person name="Heitman J."/>
            <person name="Hesse C."/>
            <person name="Hori C."/>
            <person name="Igarashi K."/>
            <person name="Jurgens J.A."/>
            <person name="Kallen N."/>
            <person name="Kersten P."/>
            <person name="Kohler A."/>
            <person name="Kuees U."/>
            <person name="Kumar T.K.A."/>
            <person name="Kuo A."/>
            <person name="LaButti K."/>
            <person name="Larrondo L.F."/>
            <person name="Lindquist E."/>
            <person name="Ling A."/>
            <person name="Lombard V."/>
            <person name="Lucas S."/>
            <person name="Lundell T."/>
            <person name="Martin R."/>
            <person name="McLaughlin D.J."/>
            <person name="Morgenstern I."/>
            <person name="Morin E."/>
            <person name="Murat C."/>
            <person name="Nagy L.G."/>
            <person name="Nolan M."/>
            <person name="Ohm R.A."/>
            <person name="Patyshakuliyeva A."/>
            <person name="Rokas A."/>
            <person name="Ruiz-Duenas F.J."/>
            <person name="Sabat G."/>
            <person name="Salamov A."/>
            <person name="Samejima M."/>
            <person name="Schmutz J."/>
            <person name="Slot J.C."/>
            <person name="St John F."/>
            <person name="Stenlid J."/>
            <person name="Sun H."/>
            <person name="Sun S."/>
            <person name="Syed K."/>
            <person name="Tsang A."/>
            <person name="Wiebenga A."/>
            <person name="Young D."/>
            <person name="Pisabarro A."/>
            <person name="Eastwood D.C."/>
            <person name="Martin F."/>
            <person name="Cullen D."/>
            <person name="Grigoriev I.V."/>
            <person name="Hibbett D.S."/>
        </authorList>
    </citation>
    <scope>NUCLEOTIDE SEQUENCE</scope>
    <source>
        <strain evidence="3">FP-58527</strain>
    </source>
</reference>
<dbReference type="AlphaFoldDB" id="S8DMJ4"/>